<organism evidence="2 3">
    <name type="scientific">Thalassiosira oceanica</name>
    <name type="common">Marine diatom</name>
    <dbReference type="NCBI Taxonomy" id="159749"/>
    <lineage>
        <taxon>Eukaryota</taxon>
        <taxon>Sar</taxon>
        <taxon>Stramenopiles</taxon>
        <taxon>Ochrophyta</taxon>
        <taxon>Bacillariophyta</taxon>
        <taxon>Coscinodiscophyceae</taxon>
        <taxon>Thalassiosirophycidae</taxon>
        <taxon>Thalassiosirales</taxon>
        <taxon>Thalassiosiraceae</taxon>
        <taxon>Thalassiosira</taxon>
    </lineage>
</organism>
<dbReference type="EMBL" id="AGNL01003443">
    <property type="protein sequence ID" value="EJK74674.1"/>
    <property type="molecule type" value="Genomic_DNA"/>
</dbReference>
<name>K0TC33_THAOC</name>
<keyword evidence="3" id="KW-1185">Reference proteome</keyword>
<protein>
    <submittedName>
        <fullName evidence="2">Uncharacterized protein</fullName>
    </submittedName>
</protein>
<reference evidence="2 3" key="1">
    <citation type="journal article" date="2012" name="Genome Biol.">
        <title>Genome and low-iron response of an oceanic diatom adapted to chronic iron limitation.</title>
        <authorList>
            <person name="Lommer M."/>
            <person name="Specht M."/>
            <person name="Roy A.S."/>
            <person name="Kraemer L."/>
            <person name="Andreson R."/>
            <person name="Gutowska M.A."/>
            <person name="Wolf J."/>
            <person name="Bergner S.V."/>
            <person name="Schilhabel M.B."/>
            <person name="Klostermeier U.C."/>
            <person name="Beiko R.G."/>
            <person name="Rosenstiel P."/>
            <person name="Hippler M."/>
            <person name="Laroche J."/>
        </authorList>
    </citation>
    <scope>NUCLEOTIDE SEQUENCE [LARGE SCALE GENOMIC DNA]</scope>
    <source>
        <strain evidence="2 3">CCMP1005</strain>
    </source>
</reference>
<evidence type="ECO:0000256" key="1">
    <source>
        <dbReference type="SAM" id="MobiDB-lite"/>
    </source>
</evidence>
<accession>K0TC33</accession>
<dbReference type="AlphaFoldDB" id="K0TC33"/>
<sequence>MGTAVASCSEGADLEITETRSAGLGVSFFHSGGKVSVAASTLRLHPSSTAPPVSTGRRGGGNWVAPSRSSSA</sequence>
<gene>
    <name evidence="2" type="ORF">THAOC_03635</name>
</gene>
<feature type="region of interest" description="Disordered" evidence="1">
    <location>
        <begin position="46"/>
        <end position="72"/>
    </location>
</feature>
<comment type="caution">
    <text evidence="2">The sequence shown here is derived from an EMBL/GenBank/DDBJ whole genome shotgun (WGS) entry which is preliminary data.</text>
</comment>
<dbReference type="Proteomes" id="UP000266841">
    <property type="component" value="Unassembled WGS sequence"/>
</dbReference>
<proteinExistence type="predicted"/>
<evidence type="ECO:0000313" key="2">
    <source>
        <dbReference type="EMBL" id="EJK74674.1"/>
    </source>
</evidence>
<evidence type="ECO:0000313" key="3">
    <source>
        <dbReference type="Proteomes" id="UP000266841"/>
    </source>
</evidence>